<keyword evidence="2" id="KW-1185">Reference proteome</keyword>
<gene>
    <name evidence="1" type="ORF">HMPREF1476_01077</name>
</gene>
<comment type="caution">
    <text evidence="1">The sequence shown here is derived from an EMBL/GenBank/DDBJ whole genome shotgun (WGS) entry which is preliminary data.</text>
</comment>
<evidence type="ECO:0000313" key="1">
    <source>
        <dbReference type="EMBL" id="EPD99398.1"/>
    </source>
</evidence>
<dbReference type="AlphaFoldDB" id="S3BDM2"/>
<dbReference type="Proteomes" id="UP000014400">
    <property type="component" value="Unassembled WGS sequence"/>
</dbReference>
<sequence length="41" mass="4820">MLIFDQIFQNDCSIPSKVLPITIRTWNAMIHLFAAQPIIRY</sequence>
<accession>S3BDM2</accession>
<name>S3BDM2_9BURK</name>
<dbReference type="EMBL" id="ATCF01000016">
    <property type="protein sequence ID" value="EPD99398.1"/>
    <property type="molecule type" value="Genomic_DNA"/>
</dbReference>
<proteinExistence type="predicted"/>
<evidence type="ECO:0000313" key="2">
    <source>
        <dbReference type="Proteomes" id="UP000014400"/>
    </source>
</evidence>
<reference evidence="1 2" key="1">
    <citation type="submission" date="2013-04" db="EMBL/GenBank/DDBJ databases">
        <title>The Genome Sequence of Sutterella wadsworthensis HGA0223.</title>
        <authorList>
            <consortium name="The Broad Institute Genomics Platform"/>
            <person name="Earl A."/>
            <person name="Ward D."/>
            <person name="Feldgarden M."/>
            <person name="Gevers D."/>
            <person name="Schmidt T.M."/>
            <person name="Dover J."/>
            <person name="Dai D."/>
            <person name="Walker B."/>
            <person name="Young S."/>
            <person name="Zeng Q."/>
            <person name="Gargeya S."/>
            <person name="Fitzgerald M."/>
            <person name="Haas B."/>
            <person name="Abouelleil A."/>
            <person name="Allen A.W."/>
            <person name="Alvarado L."/>
            <person name="Arachchi H.M."/>
            <person name="Berlin A.M."/>
            <person name="Chapman S.B."/>
            <person name="Gainer-Dewar J."/>
            <person name="Goldberg J."/>
            <person name="Griggs A."/>
            <person name="Gujja S."/>
            <person name="Hansen M."/>
            <person name="Howarth C."/>
            <person name="Imamovic A."/>
            <person name="Ireland A."/>
            <person name="Larimer J."/>
            <person name="McCowan C."/>
            <person name="Murphy C."/>
            <person name="Pearson M."/>
            <person name="Poon T.W."/>
            <person name="Priest M."/>
            <person name="Roberts A."/>
            <person name="Saif S."/>
            <person name="Shea T."/>
            <person name="Sisk P."/>
            <person name="Sykes S."/>
            <person name="Wortman J."/>
            <person name="Nusbaum C."/>
            <person name="Birren B."/>
        </authorList>
    </citation>
    <scope>NUCLEOTIDE SEQUENCE [LARGE SCALE GENOMIC DNA]</scope>
    <source>
        <strain evidence="1 2">HGA0223</strain>
    </source>
</reference>
<protein>
    <submittedName>
        <fullName evidence="1">Uncharacterized protein</fullName>
    </submittedName>
</protein>
<dbReference type="PATRIC" id="fig|1203554.3.peg.1101"/>
<organism evidence="1 2">
    <name type="scientific">Sutterella wadsworthensis HGA0223</name>
    <dbReference type="NCBI Taxonomy" id="1203554"/>
    <lineage>
        <taxon>Bacteria</taxon>
        <taxon>Pseudomonadati</taxon>
        <taxon>Pseudomonadota</taxon>
        <taxon>Betaproteobacteria</taxon>
        <taxon>Burkholderiales</taxon>
        <taxon>Sutterellaceae</taxon>
        <taxon>Sutterella</taxon>
    </lineage>
</organism>
<dbReference type="HOGENOM" id="CLU_3277679_0_0_4"/>